<dbReference type="GO" id="GO:0005524">
    <property type="term" value="F:ATP binding"/>
    <property type="evidence" value="ECO:0007669"/>
    <property type="project" value="UniProtKB-UniRule"/>
</dbReference>
<comment type="domain">
    <text evidence="7">The Q motif is unique to and characteristic of the DEAD box family of RNA helicases and controls ATP binding and hydrolysis.</text>
</comment>
<dbReference type="CDD" id="cd17956">
    <property type="entry name" value="DEADc_DDX51"/>
    <property type="match status" value="1"/>
</dbReference>
<comment type="function">
    <text evidence="7">RNA helicase.</text>
</comment>
<dbReference type="PROSITE" id="PS51192">
    <property type="entry name" value="HELICASE_ATP_BIND_1"/>
    <property type="match status" value="1"/>
</dbReference>
<evidence type="ECO:0000256" key="7">
    <source>
        <dbReference type="RuleBase" id="RU365068"/>
    </source>
</evidence>
<evidence type="ECO:0000256" key="4">
    <source>
        <dbReference type="ARBA" id="ARBA00022840"/>
    </source>
</evidence>
<dbReference type="Pfam" id="PF00271">
    <property type="entry name" value="Helicase_C"/>
    <property type="match status" value="1"/>
</dbReference>
<feature type="compositionally biased region" description="Basic residues" evidence="8">
    <location>
        <begin position="45"/>
        <end position="54"/>
    </location>
</feature>
<dbReference type="SUPFAM" id="SSF52540">
    <property type="entry name" value="P-loop containing nucleoside triphosphate hydrolases"/>
    <property type="match status" value="1"/>
</dbReference>
<dbReference type="SMART" id="SM00487">
    <property type="entry name" value="DEXDc"/>
    <property type="match status" value="1"/>
</dbReference>
<dbReference type="Proteomes" id="UP001412239">
    <property type="component" value="Unassembled WGS sequence"/>
</dbReference>
<dbReference type="AlphaFoldDB" id="A0A292PT15"/>
<keyword evidence="5 7" id="KW-0694">RNA-binding</keyword>
<evidence type="ECO:0000259" key="10">
    <source>
        <dbReference type="PROSITE" id="PS51194"/>
    </source>
</evidence>
<protein>
    <recommendedName>
        <fullName evidence="7">ATP-dependent RNA helicase</fullName>
        <ecNumber evidence="7">3.6.4.13</ecNumber>
    </recommendedName>
</protein>
<dbReference type="PROSITE" id="PS51194">
    <property type="entry name" value="HELICASE_CTER"/>
    <property type="match status" value="1"/>
</dbReference>
<dbReference type="PANTHER" id="PTHR24031">
    <property type="entry name" value="RNA HELICASE"/>
    <property type="match status" value="1"/>
</dbReference>
<keyword evidence="4 6" id="KW-0067">ATP-binding</keyword>
<feature type="non-terminal residue" evidence="11">
    <location>
        <position position="1"/>
    </location>
</feature>
<evidence type="ECO:0000256" key="1">
    <source>
        <dbReference type="ARBA" id="ARBA00022741"/>
    </source>
</evidence>
<keyword evidence="12" id="KW-1185">Reference proteome</keyword>
<keyword evidence="2 6" id="KW-0378">Hydrolase</keyword>
<dbReference type="InterPro" id="IPR001650">
    <property type="entry name" value="Helicase_C-like"/>
</dbReference>
<feature type="domain" description="Helicase ATP-binding" evidence="9">
    <location>
        <begin position="197"/>
        <end position="402"/>
    </location>
</feature>
<dbReference type="CDD" id="cd18787">
    <property type="entry name" value="SF2_C_DEAD"/>
    <property type="match status" value="1"/>
</dbReference>
<dbReference type="EC" id="3.6.4.13" evidence="7"/>
<evidence type="ECO:0000256" key="8">
    <source>
        <dbReference type="SAM" id="MobiDB-lite"/>
    </source>
</evidence>
<dbReference type="Pfam" id="PF00270">
    <property type="entry name" value="DEAD"/>
    <property type="match status" value="1"/>
</dbReference>
<evidence type="ECO:0000313" key="11">
    <source>
        <dbReference type="EMBL" id="CUS09597.1"/>
    </source>
</evidence>
<evidence type="ECO:0000259" key="9">
    <source>
        <dbReference type="PROSITE" id="PS51192"/>
    </source>
</evidence>
<proteinExistence type="inferred from homology"/>
<feature type="non-terminal residue" evidence="11">
    <location>
        <position position="564"/>
    </location>
</feature>
<dbReference type="InterPro" id="IPR014001">
    <property type="entry name" value="Helicase_ATP-bd"/>
</dbReference>
<name>A0A292PT15_9PEZI</name>
<evidence type="ECO:0000256" key="2">
    <source>
        <dbReference type="ARBA" id="ARBA00022801"/>
    </source>
</evidence>
<dbReference type="GO" id="GO:0003724">
    <property type="term" value="F:RNA helicase activity"/>
    <property type="evidence" value="ECO:0007669"/>
    <property type="project" value="UniProtKB-EC"/>
</dbReference>
<feature type="domain" description="Helicase C-terminal" evidence="10">
    <location>
        <begin position="395"/>
        <end position="553"/>
    </location>
</feature>
<dbReference type="InterPro" id="IPR000629">
    <property type="entry name" value="RNA-helicase_DEAD-box_CS"/>
</dbReference>
<keyword evidence="1 6" id="KW-0547">Nucleotide-binding</keyword>
<keyword evidence="3 6" id="KW-0347">Helicase</keyword>
<feature type="region of interest" description="Disordered" evidence="8">
    <location>
        <begin position="95"/>
        <end position="130"/>
    </location>
</feature>
<comment type="catalytic activity">
    <reaction evidence="7">
        <text>ATP + H2O = ADP + phosphate + H(+)</text>
        <dbReference type="Rhea" id="RHEA:13065"/>
        <dbReference type="ChEBI" id="CHEBI:15377"/>
        <dbReference type="ChEBI" id="CHEBI:15378"/>
        <dbReference type="ChEBI" id="CHEBI:30616"/>
        <dbReference type="ChEBI" id="CHEBI:43474"/>
        <dbReference type="ChEBI" id="CHEBI:456216"/>
        <dbReference type="EC" id="3.6.4.13"/>
    </reaction>
</comment>
<comment type="similarity">
    <text evidence="6">Belongs to the DEAD box helicase family.</text>
</comment>
<feature type="compositionally biased region" description="Basic and acidic residues" evidence="8">
    <location>
        <begin position="103"/>
        <end position="113"/>
    </location>
</feature>
<dbReference type="Gene3D" id="3.40.50.300">
    <property type="entry name" value="P-loop containing nucleotide triphosphate hydrolases"/>
    <property type="match status" value="2"/>
</dbReference>
<evidence type="ECO:0000256" key="6">
    <source>
        <dbReference type="RuleBase" id="RU000492"/>
    </source>
</evidence>
<dbReference type="InterPro" id="IPR027417">
    <property type="entry name" value="P-loop_NTPase"/>
</dbReference>
<reference evidence="11" key="1">
    <citation type="submission" date="2015-10" db="EMBL/GenBank/DDBJ databases">
        <authorList>
            <person name="Regsiter A."/>
            <person name="william w."/>
        </authorList>
    </citation>
    <scope>NUCLEOTIDE SEQUENCE</scope>
    <source>
        <strain evidence="11">Montdore</strain>
    </source>
</reference>
<evidence type="ECO:0000256" key="5">
    <source>
        <dbReference type="ARBA" id="ARBA00022884"/>
    </source>
</evidence>
<dbReference type="GO" id="GO:0016787">
    <property type="term" value="F:hydrolase activity"/>
    <property type="evidence" value="ECO:0007669"/>
    <property type="project" value="UniProtKB-KW"/>
</dbReference>
<gene>
    <name evidence="11" type="ORF">GSTUAT00006312001</name>
</gene>
<feature type="region of interest" description="Disordered" evidence="8">
    <location>
        <begin position="1"/>
        <end position="75"/>
    </location>
</feature>
<dbReference type="InterPro" id="IPR011545">
    <property type="entry name" value="DEAD/DEAH_box_helicase_dom"/>
</dbReference>
<evidence type="ECO:0000256" key="3">
    <source>
        <dbReference type="ARBA" id="ARBA00022806"/>
    </source>
</evidence>
<evidence type="ECO:0000313" key="12">
    <source>
        <dbReference type="Proteomes" id="UP001412239"/>
    </source>
</evidence>
<dbReference type="PROSITE" id="PS00039">
    <property type="entry name" value="DEAD_ATP_HELICASE"/>
    <property type="match status" value="1"/>
</dbReference>
<dbReference type="SMART" id="SM00490">
    <property type="entry name" value="HELICc"/>
    <property type="match status" value="1"/>
</dbReference>
<dbReference type="GO" id="GO:0003723">
    <property type="term" value="F:RNA binding"/>
    <property type="evidence" value="ECO:0007669"/>
    <property type="project" value="UniProtKB-UniRule"/>
</dbReference>
<accession>A0A292PT15</accession>
<sequence length="564" mass="60819">SSAKVEEAVEAGAVAENDARANVQIEDEEERDTKHPTPPIEEPPRRKRKEKKKRQEPEVGPDSAEVSEPTPPPKHLALLEKLRRVKEKVCLASTSTTAPADATAKDAEVKVNDEEKEQLPAPVGLEPIPQPPLTKATKLHVPRSSALPPWLANPITVDPSKTEPFSDITCISHRLHSRLSALSLTSAFAVQSTVIPLLLSRDSGDICISAATGSGKTLAYVLPIVQTLSTRVVTRLRAVIVVPTRELVSQVHSVARSLSTGTGLKIGTAVGSKALSLEQAQLVDEDGSSGSKIDVLVCTPGRLVEHIKTTKGFTLKFLKWLVIDEADRLLAQSFQEWVSTLIGEIERVDVSAQDEKLNSVLEDLGIRRKPPGSGVRKIILSATMTRDVGKLSDLKLHKPSMITALIFTSSNSTATRLSALLSTFSSHSAAPPPAASWVTKCITSETPRKQRARYIRAFTKGEVGILVCSDLVARGLDLENVAIVINYEVPASVRGYVHRVGRTARAGRKGVAVSLVGEKEAGWFRAKIGGKGVVRSGGAIEKGRVEVPTEGIGWREVYEEVLFG</sequence>
<dbReference type="EMBL" id="LN891076">
    <property type="protein sequence ID" value="CUS09597.1"/>
    <property type="molecule type" value="Genomic_DNA"/>
</dbReference>
<organism evidence="11 12">
    <name type="scientific">Tuber aestivum</name>
    <name type="common">summer truffle</name>
    <dbReference type="NCBI Taxonomy" id="59557"/>
    <lineage>
        <taxon>Eukaryota</taxon>
        <taxon>Fungi</taxon>
        <taxon>Dikarya</taxon>
        <taxon>Ascomycota</taxon>
        <taxon>Pezizomycotina</taxon>
        <taxon>Pezizomycetes</taxon>
        <taxon>Pezizales</taxon>
        <taxon>Tuberaceae</taxon>
        <taxon>Tuber</taxon>
    </lineage>
</organism>